<reference evidence="3" key="1">
    <citation type="submission" date="2017-10" db="EMBL/GenBank/DDBJ databases">
        <title>A new Pekin duck reference genome.</title>
        <authorList>
            <person name="Hou Z.-C."/>
            <person name="Zhou Z.-K."/>
            <person name="Zhu F."/>
            <person name="Hou S.-S."/>
        </authorList>
    </citation>
    <scope>NUCLEOTIDE SEQUENCE [LARGE SCALE GENOMIC DNA]</scope>
</reference>
<dbReference type="InterPro" id="IPR043198">
    <property type="entry name" value="Cyclin/Ssn8"/>
</dbReference>
<reference evidence="2" key="2">
    <citation type="submission" date="2025-08" db="UniProtKB">
        <authorList>
            <consortium name="Ensembl"/>
        </authorList>
    </citation>
    <scope>IDENTIFICATION</scope>
</reference>
<protein>
    <submittedName>
        <fullName evidence="2">Uncharacterized protein</fullName>
    </submittedName>
</protein>
<dbReference type="Proteomes" id="UP000016666">
    <property type="component" value="Unassembled WGS sequence"/>
</dbReference>
<evidence type="ECO:0000313" key="3">
    <source>
        <dbReference type="Proteomes" id="UP000016666"/>
    </source>
</evidence>
<evidence type="ECO:0000256" key="1">
    <source>
        <dbReference type="ARBA" id="ARBA00023127"/>
    </source>
</evidence>
<dbReference type="SUPFAM" id="SSF47954">
    <property type="entry name" value="Cyclin-like"/>
    <property type="match status" value="1"/>
</dbReference>
<accession>A0A493TPT6</accession>
<dbReference type="GO" id="GO:0006357">
    <property type="term" value="P:regulation of transcription by RNA polymerase II"/>
    <property type="evidence" value="ECO:0007669"/>
    <property type="project" value="InterPro"/>
</dbReference>
<dbReference type="PANTHER" id="PTHR10026">
    <property type="entry name" value="CYCLIN"/>
    <property type="match status" value="1"/>
</dbReference>
<name>A0A493TPT6_ANAPP</name>
<dbReference type="Ensembl" id="ENSAPLT00000045394.1">
    <property type="protein sequence ID" value="ENSAPLP00000027877.1"/>
    <property type="gene ID" value="ENSAPLG00000019386.1"/>
</dbReference>
<dbReference type="AlphaFoldDB" id="A0A493TPT6"/>
<keyword evidence="3" id="KW-1185">Reference proteome</keyword>
<dbReference type="InterPro" id="IPR036915">
    <property type="entry name" value="Cyclin-like_sf"/>
</dbReference>
<dbReference type="Gene3D" id="1.10.472.10">
    <property type="entry name" value="Cyclin-like"/>
    <property type="match status" value="1"/>
</dbReference>
<sequence>FKTLELKKSKFFFPPQSVAPAALFLAAKVEEQPHKLEHVIKVAHACLHPQEPPPDTRSEAYLQQAQDLVILESIILQTLGKFFKAGGLPHESQSQECSTQLGGDVQLAGQEPGQQTLLSPHAAPVFLLTSAFPGVTRIYFNSQRNPSVEVWLVSFFFPPTTGFVLLRHWLEVNVI</sequence>
<proteinExistence type="predicted"/>
<keyword evidence="1" id="KW-0195">Cyclin</keyword>
<organism evidence="2 3">
    <name type="scientific">Anas platyrhynchos platyrhynchos</name>
    <name type="common">Northern mallard</name>
    <dbReference type="NCBI Taxonomy" id="8840"/>
    <lineage>
        <taxon>Eukaryota</taxon>
        <taxon>Metazoa</taxon>
        <taxon>Chordata</taxon>
        <taxon>Craniata</taxon>
        <taxon>Vertebrata</taxon>
        <taxon>Euteleostomi</taxon>
        <taxon>Archelosauria</taxon>
        <taxon>Archosauria</taxon>
        <taxon>Dinosauria</taxon>
        <taxon>Saurischia</taxon>
        <taxon>Theropoda</taxon>
        <taxon>Coelurosauria</taxon>
        <taxon>Aves</taxon>
        <taxon>Neognathae</taxon>
        <taxon>Galloanserae</taxon>
        <taxon>Anseriformes</taxon>
        <taxon>Anatidae</taxon>
        <taxon>Anatinae</taxon>
        <taxon>Anas</taxon>
    </lineage>
</organism>
<dbReference type="STRING" id="8840.ENSAPLP00000027877"/>
<dbReference type="GeneTree" id="ENSGT00940000159544"/>
<evidence type="ECO:0000313" key="2">
    <source>
        <dbReference type="Ensembl" id="ENSAPLP00000027877.1"/>
    </source>
</evidence>
<reference evidence="2" key="3">
    <citation type="submission" date="2025-09" db="UniProtKB">
        <authorList>
            <consortium name="Ensembl"/>
        </authorList>
    </citation>
    <scope>IDENTIFICATION</scope>
</reference>
<dbReference type="GO" id="GO:0016538">
    <property type="term" value="F:cyclin-dependent protein serine/threonine kinase regulator activity"/>
    <property type="evidence" value="ECO:0007669"/>
    <property type="project" value="InterPro"/>
</dbReference>